<dbReference type="NCBIfam" id="TIGR03917">
    <property type="entry name" value="Frankia_40_dom"/>
    <property type="match status" value="1"/>
</dbReference>
<sequence length="284" mass="29078">MTEPRRDHDRTAIVYGVVRFAPGGDRQVADVVITFVSPSAADDFAAEQGWPEYEVAPVRFFVHERQSAVVAVPPPTRPAPSPARPAPSSTPSPPVPPRQPPTGAGPSEPAGPADRRPWTGDPALPMQGHQSAADPAGPPGSAAPPQPPAGQAGTGPAGAQNATAARPVVNRAEARRVSVTPWGSDRWAVALGAGSDSAEAFRAVGRLPAGLVFTAAYGDVDVVLVYGRAPGGEASPARPPTVVETALGAEPAGLLEARWMTAGEREAFRAGYAAAADGIRRALA</sequence>
<accession>Q0RBQ0</accession>
<proteinExistence type="predicted"/>
<feature type="region of interest" description="Disordered" evidence="1">
    <location>
        <begin position="71"/>
        <end position="177"/>
    </location>
</feature>
<dbReference type="STRING" id="326424.FRAAL6511"/>
<protein>
    <submittedName>
        <fullName evidence="2">Uncharacterized protein</fullName>
    </submittedName>
</protein>
<dbReference type="RefSeq" id="WP_011607552.1">
    <property type="nucleotide sequence ID" value="NC_008278.1"/>
</dbReference>
<evidence type="ECO:0000313" key="2">
    <source>
        <dbReference type="EMBL" id="CAJ65134.1"/>
    </source>
</evidence>
<dbReference type="Proteomes" id="UP000000657">
    <property type="component" value="Chromosome"/>
</dbReference>
<organism evidence="2 3">
    <name type="scientific">Frankia alni (strain DSM 45986 / CECT 9034 / ACN14a)</name>
    <dbReference type="NCBI Taxonomy" id="326424"/>
    <lineage>
        <taxon>Bacteria</taxon>
        <taxon>Bacillati</taxon>
        <taxon>Actinomycetota</taxon>
        <taxon>Actinomycetes</taxon>
        <taxon>Frankiales</taxon>
        <taxon>Frankiaceae</taxon>
        <taxon>Frankia</taxon>
    </lineage>
</organism>
<dbReference type="HOGENOM" id="CLU_914503_0_0_11"/>
<evidence type="ECO:0000256" key="1">
    <source>
        <dbReference type="SAM" id="MobiDB-lite"/>
    </source>
</evidence>
<feature type="compositionally biased region" description="Pro residues" evidence="1">
    <location>
        <begin position="72"/>
        <end position="100"/>
    </location>
</feature>
<dbReference type="AlphaFoldDB" id="Q0RBQ0"/>
<keyword evidence="3" id="KW-1185">Reference proteome</keyword>
<dbReference type="InterPro" id="IPR023817">
    <property type="entry name" value="Frankia_40_dom"/>
</dbReference>
<dbReference type="EMBL" id="CT573213">
    <property type="protein sequence ID" value="CAJ65134.1"/>
    <property type="molecule type" value="Genomic_DNA"/>
</dbReference>
<dbReference type="KEGG" id="fal:FRAAL6511"/>
<evidence type="ECO:0000313" key="3">
    <source>
        <dbReference type="Proteomes" id="UP000000657"/>
    </source>
</evidence>
<reference evidence="2 3" key="1">
    <citation type="journal article" date="2007" name="Genome Res.">
        <title>Genome characteristics of facultatively symbiotic Frankia sp. strains reflect host range and host plant biogeography.</title>
        <authorList>
            <person name="Normand P."/>
            <person name="Lapierre P."/>
            <person name="Tisa L.S."/>
            <person name="Gogarten J.P."/>
            <person name="Alloisio N."/>
            <person name="Bagnarol E."/>
            <person name="Bassi C.A."/>
            <person name="Berry A.M."/>
            <person name="Bickhart D.M."/>
            <person name="Choisne N."/>
            <person name="Couloux A."/>
            <person name="Cournoyer B."/>
            <person name="Cruveiller S."/>
            <person name="Daubin V."/>
            <person name="Demange N."/>
            <person name="Francino M.P."/>
            <person name="Goltsman E."/>
            <person name="Huang Y."/>
            <person name="Kopp O.R."/>
            <person name="Labarre L."/>
            <person name="Lapidus A."/>
            <person name="Lavire C."/>
            <person name="Marechal J."/>
            <person name="Martinez M."/>
            <person name="Mastronunzio J.E."/>
            <person name="Mullin B.C."/>
            <person name="Niemann J."/>
            <person name="Pujic P."/>
            <person name="Rawnsley T."/>
            <person name="Rouy Z."/>
            <person name="Schenowitz C."/>
            <person name="Sellstedt A."/>
            <person name="Tavares F."/>
            <person name="Tomkins J.P."/>
            <person name="Vallenet D."/>
            <person name="Valverde C."/>
            <person name="Wall L.G."/>
            <person name="Wang Y."/>
            <person name="Medigue C."/>
            <person name="Benson D.R."/>
        </authorList>
    </citation>
    <scope>NUCLEOTIDE SEQUENCE [LARGE SCALE GENOMIC DNA]</scope>
    <source>
        <strain evidence="3">DSM 45986 / CECT 9034 / ACN14a</strain>
    </source>
</reference>
<feature type="compositionally biased region" description="Pro residues" evidence="1">
    <location>
        <begin position="136"/>
        <end position="148"/>
    </location>
</feature>
<name>Q0RBQ0_FRAAA</name>
<gene>
    <name evidence="2" type="ordered locus">FRAAL6511</name>
</gene>